<name>A0A9X0D6T3_9CNID</name>
<feature type="region of interest" description="Disordered" evidence="1">
    <location>
        <begin position="424"/>
        <end position="447"/>
    </location>
</feature>
<feature type="compositionally biased region" description="Acidic residues" evidence="1">
    <location>
        <begin position="377"/>
        <end position="388"/>
    </location>
</feature>
<feature type="compositionally biased region" description="Basic and acidic residues" evidence="1">
    <location>
        <begin position="335"/>
        <end position="351"/>
    </location>
</feature>
<protein>
    <submittedName>
        <fullName evidence="2">Uncharacterized protein</fullName>
    </submittedName>
</protein>
<evidence type="ECO:0000313" key="2">
    <source>
        <dbReference type="EMBL" id="KAJ7387718.1"/>
    </source>
</evidence>
<feature type="compositionally biased region" description="Polar residues" evidence="1">
    <location>
        <begin position="271"/>
        <end position="280"/>
    </location>
</feature>
<feature type="compositionally biased region" description="Basic and acidic residues" evidence="1">
    <location>
        <begin position="243"/>
        <end position="257"/>
    </location>
</feature>
<reference evidence="2" key="1">
    <citation type="submission" date="2023-01" db="EMBL/GenBank/DDBJ databases">
        <title>Genome assembly of the deep-sea coral Lophelia pertusa.</title>
        <authorList>
            <person name="Herrera S."/>
            <person name="Cordes E."/>
        </authorList>
    </citation>
    <scope>NUCLEOTIDE SEQUENCE</scope>
    <source>
        <strain evidence="2">USNM1676648</strain>
        <tissue evidence="2">Polyp</tissue>
    </source>
</reference>
<dbReference type="EMBL" id="MU825873">
    <property type="protein sequence ID" value="KAJ7387718.1"/>
    <property type="molecule type" value="Genomic_DNA"/>
</dbReference>
<sequence>MLYEQRLRQQLLKMPLKTVTDNLLIAMHVFMKFRQIPTTFLLENQYGNVTGHLANCMWKNGVKHLILNNTKGEISELLVNVPADKGLPLCQVGCLVLLLMFSFGKDISTKYISFNRCGIRFTDIVYQLDCGLLEEKKRAALVARANQAEDEDLGWGDEDLWDIEEQGIDSQPTSKYSVQEDTKDPIPDKSHLTGEQEPVKEISNEPTSEVIKEHVSQSTVTSVKQEKPVVTAATHSGVTASEKLSERNDLDMKDKPTLQESAELVTHRTEQTSQLTPNNQEKSESEHHDPFPAELSKKLTEDTRSGDETADVEPQTTLHKRENSNGSVDSSWSKLSEEELKANGDNKEAGLKEIGAGSGNSSTSSGSGVLVPSVDDKDVEWDDDDDDLEFNEDMSEEEVKKIMQSMAAKNKQQMMVLEMRMMMTGRTGTELRKEEKNIGGLERSERF</sequence>
<keyword evidence="3" id="KW-1185">Reference proteome</keyword>
<evidence type="ECO:0000256" key="1">
    <source>
        <dbReference type="SAM" id="MobiDB-lite"/>
    </source>
</evidence>
<dbReference type="AlphaFoldDB" id="A0A9X0D6T3"/>
<comment type="caution">
    <text evidence="2">The sequence shown here is derived from an EMBL/GenBank/DDBJ whole genome shotgun (WGS) entry which is preliminary data.</text>
</comment>
<feature type="compositionally biased region" description="Basic and acidic residues" evidence="1">
    <location>
        <begin position="429"/>
        <end position="447"/>
    </location>
</feature>
<evidence type="ECO:0000313" key="3">
    <source>
        <dbReference type="Proteomes" id="UP001163046"/>
    </source>
</evidence>
<feature type="region of interest" description="Disordered" evidence="1">
    <location>
        <begin position="169"/>
        <end position="388"/>
    </location>
</feature>
<proteinExistence type="predicted"/>
<organism evidence="2 3">
    <name type="scientific">Desmophyllum pertusum</name>
    <dbReference type="NCBI Taxonomy" id="174260"/>
    <lineage>
        <taxon>Eukaryota</taxon>
        <taxon>Metazoa</taxon>
        <taxon>Cnidaria</taxon>
        <taxon>Anthozoa</taxon>
        <taxon>Hexacorallia</taxon>
        <taxon>Scleractinia</taxon>
        <taxon>Caryophylliina</taxon>
        <taxon>Caryophylliidae</taxon>
        <taxon>Desmophyllum</taxon>
    </lineage>
</organism>
<feature type="compositionally biased region" description="Basic and acidic residues" evidence="1">
    <location>
        <begin position="281"/>
        <end position="307"/>
    </location>
</feature>
<dbReference type="Proteomes" id="UP001163046">
    <property type="component" value="Unassembled WGS sequence"/>
</dbReference>
<accession>A0A9X0D6T3</accession>
<gene>
    <name evidence="2" type="ORF">OS493_001061</name>
</gene>
<feature type="compositionally biased region" description="Basic and acidic residues" evidence="1">
    <location>
        <begin position="178"/>
        <end position="203"/>
    </location>
</feature>
<feature type="compositionally biased region" description="Low complexity" evidence="1">
    <location>
        <begin position="359"/>
        <end position="368"/>
    </location>
</feature>